<keyword evidence="1" id="KW-1185">Reference proteome</keyword>
<dbReference type="RefSeq" id="XP_022754741.1">
    <property type="nucleotide sequence ID" value="XM_022899006.1"/>
</dbReference>
<dbReference type="GeneID" id="111303020"/>
<dbReference type="KEGG" id="dzi:111303020"/>
<dbReference type="AlphaFoldDB" id="A0A6P5ZQS6"/>
<proteinExistence type="predicted"/>
<gene>
    <name evidence="2" type="primary">LOC111303020</name>
</gene>
<organism evidence="1 2">
    <name type="scientific">Durio zibethinus</name>
    <name type="common">Durian</name>
    <dbReference type="NCBI Taxonomy" id="66656"/>
    <lineage>
        <taxon>Eukaryota</taxon>
        <taxon>Viridiplantae</taxon>
        <taxon>Streptophyta</taxon>
        <taxon>Embryophyta</taxon>
        <taxon>Tracheophyta</taxon>
        <taxon>Spermatophyta</taxon>
        <taxon>Magnoliopsida</taxon>
        <taxon>eudicotyledons</taxon>
        <taxon>Gunneridae</taxon>
        <taxon>Pentapetalae</taxon>
        <taxon>rosids</taxon>
        <taxon>malvids</taxon>
        <taxon>Malvales</taxon>
        <taxon>Malvaceae</taxon>
        <taxon>Helicteroideae</taxon>
        <taxon>Durio</taxon>
    </lineage>
</organism>
<reference evidence="2" key="1">
    <citation type="submission" date="2025-08" db="UniProtKB">
        <authorList>
            <consortium name="RefSeq"/>
        </authorList>
    </citation>
    <scope>IDENTIFICATION</scope>
    <source>
        <tissue evidence="2">Fruit stalk</tissue>
    </source>
</reference>
<dbReference type="Proteomes" id="UP000515121">
    <property type="component" value="Unplaced"/>
</dbReference>
<dbReference type="OrthoDB" id="1085859at2759"/>
<protein>
    <submittedName>
        <fullName evidence="2">Uncharacterized protein LOC111303020</fullName>
    </submittedName>
</protein>
<accession>A0A6P5ZQS6</accession>
<sequence>MLMQHATTWIILVKKLQQQLQEETDLHVALASAVEHSGSPSSDFSGKLPDEVSLPVRGFSSFIMFFSQYLWTSGPGAFR</sequence>
<evidence type="ECO:0000313" key="2">
    <source>
        <dbReference type="RefSeq" id="XP_022754741.1"/>
    </source>
</evidence>
<evidence type="ECO:0000313" key="1">
    <source>
        <dbReference type="Proteomes" id="UP000515121"/>
    </source>
</evidence>
<name>A0A6P5ZQS6_DURZI</name>